<feature type="region of interest" description="Disordered" evidence="1">
    <location>
        <begin position="1"/>
        <end position="75"/>
    </location>
</feature>
<comment type="caution">
    <text evidence="2">The sequence shown here is derived from an EMBL/GenBank/DDBJ whole genome shotgun (WGS) entry which is preliminary data.</text>
</comment>
<feature type="compositionally biased region" description="Pro residues" evidence="1">
    <location>
        <begin position="365"/>
        <end position="390"/>
    </location>
</feature>
<evidence type="ECO:0000256" key="1">
    <source>
        <dbReference type="SAM" id="MobiDB-lite"/>
    </source>
</evidence>
<feature type="compositionally biased region" description="Low complexity" evidence="1">
    <location>
        <begin position="22"/>
        <end position="35"/>
    </location>
</feature>
<dbReference type="EMBL" id="LSRX01000406">
    <property type="protein sequence ID" value="OLP98154.1"/>
    <property type="molecule type" value="Genomic_DNA"/>
</dbReference>
<dbReference type="Proteomes" id="UP000186817">
    <property type="component" value="Unassembled WGS sequence"/>
</dbReference>
<keyword evidence="3" id="KW-1185">Reference proteome</keyword>
<dbReference type="PANTHER" id="PTHR12239">
    <property type="entry name" value="PROTEIN CBG20215-RELATED"/>
    <property type="match status" value="1"/>
</dbReference>
<feature type="region of interest" description="Disordered" evidence="1">
    <location>
        <begin position="679"/>
        <end position="699"/>
    </location>
</feature>
<dbReference type="AlphaFoldDB" id="A0A1Q9DSL7"/>
<feature type="region of interest" description="Disordered" evidence="1">
    <location>
        <begin position="493"/>
        <end position="513"/>
    </location>
</feature>
<dbReference type="InterPro" id="IPR052293">
    <property type="entry name" value="SRRP"/>
</dbReference>
<feature type="compositionally biased region" description="Basic residues" evidence="1">
    <location>
        <begin position="38"/>
        <end position="58"/>
    </location>
</feature>
<protein>
    <submittedName>
        <fullName evidence="2">Reticulocyte-binding protein 2-like a</fullName>
    </submittedName>
</protein>
<sequence length="926" mass="101305">MAGRVPENKLVMWDDGKPFNDSGSDAGSSSSSASSRSKDKKSKRKTHKDVKRVKKSGKKDKESSRRPRKATTGTFSSRYTTWKKVPVDDSDMSLHTRVDHLKRFMTQLNHRETNLSYLNTLSDNFIRRAFFGLFGKGPSMKVDDFNVKKQFDLLQSEYIRIGEPLKELTLVKLVAKVDVELSRNQTFLIVGNQSGPDGETQFLANRTLGMSWWIPSDQAYDETVHKRADGAPFLFNTKTKASIYCIDLQKDLMQKQESAASAGIPLPGAAGPSGTDGVSKDPPPVTHGAVPLPGAVRADGSLNPTYKRDTVKMPPGSKPVCACGEDRAACGSAVAAPPPIQAPPAPAGPGLPPGVSLPSATPRPGAVPEPPKSKPTPTPPTPKPKQPLMPPASDDEEEKEKEGDLITEFEIIETQEPGQRAVRWKHPKGDLVQNLAKGDGKHFGEVFAASASNAAPSVWMPRLFQSLTRVHSLEDEPAKAKKDEMSRQLLQAKLAGQEAPSRGTGSGTDTSKDEAFRLKVQAEAARLQEEKKKQTEAKAREEAERLAEEEKKRVESEAAKLLAEEEQKRVESEAAKLLAEEEEKKSVAEAARLLAEEEEKKLVAAEAAKLLAEEEQKRVESEAAKLLAEEEEKKSVAEAARLLAEEEEKKLVAAEAAKLLAEEEEKKRVAAEAAKLLAEEEEKKRVASSAAAKSLAEEQAKKSVAAEAAKLAEQEKNRVESDAAKLSTDEDDKTKPSPTRVASKRALGKEVDGDAKKIIEQKREQAELWPGSVMPLLFVCAPDEEALPMKAMLAIAFSDELHARVFAHPEYAHPSWNNLLLAVKRANLQPAILVSTLLSHVNHGPWLSGKTLESKRELCAAWIHRMDSDSFEQLREEIAADRCCDIDSDMVPTSKEALMNEPTVASRGIFAARLQHLLITAARTED</sequence>
<proteinExistence type="predicted"/>
<feature type="region of interest" description="Disordered" evidence="1">
    <location>
        <begin position="259"/>
        <end position="316"/>
    </location>
</feature>
<evidence type="ECO:0000313" key="2">
    <source>
        <dbReference type="EMBL" id="OLP98154.1"/>
    </source>
</evidence>
<feature type="region of interest" description="Disordered" evidence="1">
    <location>
        <begin position="712"/>
        <end position="748"/>
    </location>
</feature>
<name>A0A1Q9DSL7_SYMMI</name>
<dbReference type="PANTHER" id="PTHR12239:SF41">
    <property type="entry name" value="MEMBRANE ASSOCIATED PROTEIN, PUTATIVE-RELATED"/>
    <property type="match status" value="1"/>
</dbReference>
<gene>
    <name evidence="2" type="ORF">AK812_SmicGene19417</name>
</gene>
<accession>A0A1Q9DSL7</accession>
<feature type="compositionally biased region" description="Basic and acidic residues" evidence="1">
    <location>
        <begin position="712"/>
        <end position="723"/>
    </location>
</feature>
<feature type="compositionally biased region" description="Acidic residues" evidence="1">
    <location>
        <begin position="393"/>
        <end position="403"/>
    </location>
</feature>
<feature type="compositionally biased region" description="Pro residues" evidence="1">
    <location>
        <begin position="341"/>
        <end position="352"/>
    </location>
</feature>
<evidence type="ECO:0000313" key="3">
    <source>
        <dbReference type="Proteomes" id="UP000186817"/>
    </source>
</evidence>
<feature type="region of interest" description="Disordered" evidence="1">
    <location>
        <begin position="526"/>
        <end position="566"/>
    </location>
</feature>
<reference evidence="2 3" key="1">
    <citation type="submission" date="2016-02" db="EMBL/GenBank/DDBJ databases">
        <title>Genome analysis of coral dinoflagellate symbionts highlights evolutionary adaptations to a symbiotic lifestyle.</title>
        <authorList>
            <person name="Aranda M."/>
            <person name="Li Y."/>
            <person name="Liew Y.J."/>
            <person name="Baumgarten S."/>
            <person name="Simakov O."/>
            <person name="Wilson M."/>
            <person name="Piel J."/>
            <person name="Ashoor H."/>
            <person name="Bougouffa S."/>
            <person name="Bajic V.B."/>
            <person name="Ryu T."/>
            <person name="Ravasi T."/>
            <person name="Bayer T."/>
            <person name="Micklem G."/>
            <person name="Kim H."/>
            <person name="Bhak J."/>
            <person name="Lajeunesse T.C."/>
            <person name="Voolstra C.R."/>
        </authorList>
    </citation>
    <scope>NUCLEOTIDE SEQUENCE [LARGE SCALE GENOMIC DNA]</scope>
    <source>
        <strain evidence="2 3">CCMP2467</strain>
    </source>
</reference>
<organism evidence="2 3">
    <name type="scientific">Symbiodinium microadriaticum</name>
    <name type="common">Dinoflagellate</name>
    <name type="synonym">Zooxanthella microadriatica</name>
    <dbReference type="NCBI Taxonomy" id="2951"/>
    <lineage>
        <taxon>Eukaryota</taxon>
        <taxon>Sar</taxon>
        <taxon>Alveolata</taxon>
        <taxon>Dinophyceae</taxon>
        <taxon>Suessiales</taxon>
        <taxon>Symbiodiniaceae</taxon>
        <taxon>Symbiodinium</taxon>
    </lineage>
</organism>
<feature type="region of interest" description="Disordered" evidence="1">
    <location>
        <begin position="341"/>
        <end position="403"/>
    </location>
</feature>